<sequence>MKLVTGYRNIWLVYLCCIYSWVALSTACDSDYNCNLGSYLREKCCHGTCISEDSTCISGAAIAGIVIGCLIIGGIIISCCLCFCCACGPFQNRSQGTVIRYGGHVAQTTTTGVSSYPAASVQAGYGASYLQPAGVAQYPQSGAAPYPSAVQGSVAPYPSQANTGYPSTAPPTYDEASNPPPYNPGYPQ</sequence>
<dbReference type="AlphaFoldDB" id="A0A7D9EHL9"/>
<keyword evidence="3" id="KW-0732">Signal</keyword>
<protein>
    <submittedName>
        <fullName evidence="4">Uncharacterized protein</fullName>
    </submittedName>
</protein>
<organism evidence="4 5">
    <name type="scientific">Paramuricea clavata</name>
    <name type="common">Red gorgonian</name>
    <name type="synonym">Violescent sea-whip</name>
    <dbReference type="NCBI Taxonomy" id="317549"/>
    <lineage>
        <taxon>Eukaryota</taxon>
        <taxon>Metazoa</taxon>
        <taxon>Cnidaria</taxon>
        <taxon>Anthozoa</taxon>
        <taxon>Octocorallia</taxon>
        <taxon>Malacalcyonacea</taxon>
        <taxon>Plexauridae</taxon>
        <taxon>Paramuricea</taxon>
    </lineage>
</organism>
<evidence type="ECO:0000313" key="5">
    <source>
        <dbReference type="Proteomes" id="UP001152795"/>
    </source>
</evidence>
<feature type="transmembrane region" description="Helical" evidence="2">
    <location>
        <begin position="61"/>
        <end position="90"/>
    </location>
</feature>
<dbReference type="Proteomes" id="UP001152795">
    <property type="component" value="Unassembled WGS sequence"/>
</dbReference>
<proteinExistence type="predicted"/>
<comment type="caution">
    <text evidence="4">The sequence shown here is derived from an EMBL/GenBank/DDBJ whole genome shotgun (WGS) entry which is preliminary data.</text>
</comment>
<gene>
    <name evidence="4" type="ORF">PACLA_8A006686</name>
</gene>
<keyword evidence="5" id="KW-1185">Reference proteome</keyword>
<dbReference type="PROSITE" id="PS51257">
    <property type="entry name" value="PROKAR_LIPOPROTEIN"/>
    <property type="match status" value="1"/>
</dbReference>
<keyword evidence="2" id="KW-1133">Transmembrane helix</keyword>
<keyword evidence="2" id="KW-0472">Membrane</keyword>
<keyword evidence="2" id="KW-0812">Transmembrane</keyword>
<evidence type="ECO:0000313" key="4">
    <source>
        <dbReference type="EMBL" id="CAB4007402.1"/>
    </source>
</evidence>
<reference evidence="4" key="1">
    <citation type="submission" date="2020-04" db="EMBL/GenBank/DDBJ databases">
        <authorList>
            <person name="Alioto T."/>
            <person name="Alioto T."/>
            <person name="Gomez Garrido J."/>
        </authorList>
    </citation>
    <scope>NUCLEOTIDE SEQUENCE</scope>
    <source>
        <strain evidence="4">A484AB</strain>
    </source>
</reference>
<name>A0A7D9EHL9_PARCT</name>
<accession>A0A7D9EHL9</accession>
<dbReference type="EMBL" id="CACRXK020005787">
    <property type="protein sequence ID" value="CAB4007402.1"/>
    <property type="molecule type" value="Genomic_DNA"/>
</dbReference>
<dbReference type="OrthoDB" id="10455889at2759"/>
<feature type="compositionally biased region" description="Pro residues" evidence="1">
    <location>
        <begin position="178"/>
        <end position="188"/>
    </location>
</feature>
<feature type="region of interest" description="Disordered" evidence="1">
    <location>
        <begin position="155"/>
        <end position="188"/>
    </location>
</feature>
<evidence type="ECO:0000256" key="2">
    <source>
        <dbReference type="SAM" id="Phobius"/>
    </source>
</evidence>
<evidence type="ECO:0000256" key="1">
    <source>
        <dbReference type="SAM" id="MobiDB-lite"/>
    </source>
</evidence>
<feature type="chain" id="PRO_5043893481" evidence="3">
    <location>
        <begin position="28"/>
        <end position="188"/>
    </location>
</feature>
<feature type="signal peptide" evidence="3">
    <location>
        <begin position="1"/>
        <end position="27"/>
    </location>
</feature>
<evidence type="ECO:0000256" key="3">
    <source>
        <dbReference type="SAM" id="SignalP"/>
    </source>
</evidence>